<evidence type="ECO:0000256" key="1">
    <source>
        <dbReference type="SAM" id="MobiDB-lite"/>
    </source>
</evidence>
<dbReference type="InterPro" id="IPR035437">
    <property type="entry name" value="SNase_OB-fold_sf"/>
</dbReference>
<dbReference type="Proteomes" id="UP000664122">
    <property type="component" value="Unassembled WGS sequence"/>
</dbReference>
<evidence type="ECO:0000256" key="2">
    <source>
        <dbReference type="SAM" id="Phobius"/>
    </source>
</evidence>
<protein>
    <submittedName>
        <fullName evidence="3">Thermonuclease family protein</fullName>
    </submittedName>
</protein>
<name>A0A939G2D6_9HYPH</name>
<feature type="compositionally biased region" description="Pro residues" evidence="1">
    <location>
        <begin position="113"/>
        <end position="125"/>
    </location>
</feature>
<proteinExistence type="predicted"/>
<accession>A0A939G2D6</accession>
<feature type="compositionally biased region" description="Low complexity" evidence="1">
    <location>
        <begin position="56"/>
        <end position="75"/>
    </location>
</feature>
<dbReference type="AlphaFoldDB" id="A0A939G2D6"/>
<feature type="region of interest" description="Disordered" evidence="1">
    <location>
        <begin position="99"/>
        <end position="132"/>
    </location>
</feature>
<keyword evidence="2" id="KW-0472">Membrane</keyword>
<keyword evidence="2" id="KW-1133">Transmembrane helix</keyword>
<sequence>MDGPNPLGEPVRGLPRLDDIRRSIVILAALSLTAAGLIWLAPHQPAGRSIFDAAPTTGGELSEAAGASPSSPATTNAQPPVKLERPGTVRSVTAKDITAYGGHGDAPLIRLPPRQPLSQPEPQPSKPKRQLLPRPIAIDGGHIAYRQGVITLPGVEALPLRERCDTDARPCGALARTALRRFLRGRSIACDVPFDFGKKRGEATTACSVGGEDIGAWVVENGWARAVPGGRYEQAETSAKAARRGIWQ</sequence>
<feature type="region of interest" description="Disordered" evidence="1">
    <location>
        <begin position="51"/>
        <end position="84"/>
    </location>
</feature>
<dbReference type="SUPFAM" id="SSF50199">
    <property type="entry name" value="Staphylococcal nuclease"/>
    <property type="match status" value="1"/>
</dbReference>
<dbReference type="RefSeq" id="WP_207258860.1">
    <property type="nucleotide sequence ID" value="NZ_JAFMPP010000014.1"/>
</dbReference>
<feature type="transmembrane region" description="Helical" evidence="2">
    <location>
        <begin position="20"/>
        <end position="41"/>
    </location>
</feature>
<dbReference type="EMBL" id="JAFMPP010000014">
    <property type="protein sequence ID" value="MBO0663947.1"/>
    <property type="molecule type" value="Genomic_DNA"/>
</dbReference>
<gene>
    <name evidence="3" type="ORF">J1C48_15310</name>
</gene>
<reference evidence="3" key="1">
    <citation type="submission" date="2021-03" db="EMBL/GenBank/DDBJ databases">
        <title>Whole genome sequence of Jiella sp. CQZ9-1.</title>
        <authorList>
            <person name="Tuo L."/>
        </authorList>
    </citation>
    <scope>NUCLEOTIDE SEQUENCE</scope>
    <source>
        <strain evidence="3">CQZ9-1</strain>
    </source>
</reference>
<organism evidence="3 4">
    <name type="scientific">Jiella flava</name>
    <dbReference type="NCBI Taxonomy" id="2816857"/>
    <lineage>
        <taxon>Bacteria</taxon>
        <taxon>Pseudomonadati</taxon>
        <taxon>Pseudomonadota</taxon>
        <taxon>Alphaproteobacteria</taxon>
        <taxon>Hyphomicrobiales</taxon>
        <taxon>Aurantimonadaceae</taxon>
        <taxon>Jiella</taxon>
    </lineage>
</organism>
<evidence type="ECO:0000313" key="3">
    <source>
        <dbReference type="EMBL" id="MBO0663947.1"/>
    </source>
</evidence>
<keyword evidence="2" id="KW-0812">Transmembrane</keyword>
<evidence type="ECO:0000313" key="4">
    <source>
        <dbReference type="Proteomes" id="UP000664122"/>
    </source>
</evidence>
<keyword evidence="4" id="KW-1185">Reference proteome</keyword>
<comment type="caution">
    <text evidence="3">The sequence shown here is derived from an EMBL/GenBank/DDBJ whole genome shotgun (WGS) entry which is preliminary data.</text>
</comment>
<dbReference type="Gene3D" id="2.40.50.90">
    <property type="match status" value="1"/>
</dbReference>